<name>A0A846XHG0_9NOCA</name>
<dbReference type="Proteomes" id="UP000565715">
    <property type="component" value="Unassembled WGS sequence"/>
</dbReference>
<protein>
    <recommendedName>
        <fullName evidence="2">Outer membrane channel protein CpnT-like N-terminal domain-containing protein</fullName>
    </recommendedName>
</protein>
<feature type="domain" description="Outer membrane channel protein CpnT-like N-terminal" evidence="2">
    <location>
        <begin position="17"/>
        <end position="145"/>
    </location>
</feature>
<dbReference type="AlphaFoldDB" id="A0A846XHG0"/>
<dbReference type="Gene3D" id="1.10.287.1060">
    <property type="entry name" value="ESAT-6-like"/>
    <property type="match status" value="1"/>
</dbReference>
<comment type="caution">
    <text evidence="3">The sequence shown here is derived from an EMBL/GenBank/DDBJ whole genome shotgun (WGS) entry which is preliminary data.</text>
</comment>
<feature type="compositionally biased region" description="Low complexity" evidence="1">
    <location>
        <begin position="420"/>
        <end position="432"/>
    </location>
</feature>
<organism evidence="3 4">
    <name type="scientific">Nocardia speluncae</name>
    <dbReference type="NCBI Taxonomy" id="419477"/>
    <lineage>
        <taxon>Bacteria</taxon>
        <taxon>Bacillati</taxon>
        <taxon>Actinomycetota</taxon>
        <taxon>Actinomycetes</taxon>
        <taxon>Mycobacteriales</taxon>
        <taxon>Nocardiaceae</taxon>
        <taxon>Nocardia</taxon>
    </lineage>
</organism>
<dbReference type="RefSeq" id="WP_157113075.1">
    <property type="nucleotide sequence ID" value="NZ_JAAXOO010000004.1"/>
</dbReference>
<evidence type="ECO:0000256" key="1">
    <source>
        <dbReference type="SAM" id="MobiDB-lite"/>
    </source>
</evidence>
<feature type="compositionally biased region" description="Low complexity" evidence="1">
    <location>
        <begin position="459"/>
        <end position="469"/>
    </location>
</feature>
<evidence type="ECO:0000313" key="3">
    <source>
        <dbReference type="EMBL" id="NKY34775.1"/>
    </source>
</evidence>
<feature type="compositionally biased region" description="Low complexity" evidence="1">
    <location>
        <begin position="333"/>
        <end position="350"/>
    </location>
</feature>
<sequence>MAVELPQEVVVFLNFIGVPYPDIDEDQVRELAGHVRTFASEVSGTHESATGTITEMGAVYQGQSYRALVESWAQLSSTHMERLDELCRGVAIALEVTADVITVVKVAVLAELAFLAAAYTAAMAATVATSGASAAVGQSLALAARRLVRAMEEMLVAYILAEVLGKAIEPLEEAVSDMISGAVYGATADLLGVDPGGKDVVLVEPDELRRYAKVLDDHADEILTHAADFGQKVSALDFSTPAGPPGFATAPDGGRSGTTGPGPASARNGMPTAEVPANNPVQRNWIPDSARGADFPAEETAASPSASPPVTTAPEGTGASTVPGGASAPENGSVPSPAQSAPLPAQSVPSDTRSGIDAARAAAAPRPEDAGSRAEAGPVPESAPASSGHTAAPAGIDPAGRSEPGVEEDGKGPAVRPDTPAAALPGAPAPAGQGREQPNPWSRPAAQTGGPANRGGGPASPAKSSGAAALNRPGAQRKGNPWGRPASEPVTVPSPWSRPVAPAARPVPDRPAVEVARDTAPPAPVPLSGSRAKPTDAASTPTPGPSVASPVAATPEGRPESDAEIALESRRTEGEHAAAVSPPSLRDEGPPRG</sequence>
<accession>A0A846XHG0</accession>
<proteinExistence type="predicted"/>
<feature type="compositionally biased region" description="Basic and acidic residues" evidence="1">
    <location>
        <begin position="557"/>
        <end position="576"/>
    </location>
</feature>
<feature type="compositionally biased region" description="Low complexity" evidence="1">
    <location>
        <begin position="493"/>
        <end position="506"/>
    </location>
</feature>
<dbReference type="EMBL" id="JAAXOO010000004">
    <property type="protein sequence ID" value="NKY34775.1"/>
    <property type="molecule type" value="Genomic_DNA"/>
</dbReference>
<feature type="region of interest" description="Disordered" evidence="1">
    <location>
        <begin position="237"/>
        <end position="593"/>
    </location>
</feature>
<evidence type="ECO:0000313" key="4">
    <source>
        <dbReference type="Proteomes" id="UP000565715"/>
    </source>
</evidence>
<keyword evidence="4" id="KW-1185">Reference proteome</keyword>
<evidence type="ECO:0000259" key="2">
    <source>
        <dbReference type="Pfam" id="PF25547"/>
    </source>
</evidence>
<dbReference type="Pfam" id="PF25547">
    <property type="entry name" value="WXG100_2"/>
    <property type="match status" value="1"/>
</dbReference>
<reference evidence="3 4" key="1">
    <citation type="submission" date="2020-04" db="EMBL/GenBank/DDBJ databases">
        <title>MicrobeNet Type strains.</title>
        <authorList>
            <person name="Nicholson A.C."/>
        </authorList>
    </citation>
    <scope>NUCLEOTIDE SEQUENCE [LARGE SCALE GENOMIC DNA]</scope>
    <source>
        <strain evidence="3 4">DSM 45078</strain>
    </source>
</reference>
<feature type="compositionally biased region" description="Basic and acidic residues" evidence="1">
    <location>
        <begin position="507"/>
        <end position="517"/>
    </location>
</feature>
<feature type="compositionally biased region" description="Low complexity" evidence="1">
    <location>
        <begin position="298"/>
        <end position="315"/>
    </location>
</feature>
<gene>
    <name evidence="3" type="ORF">HGA13_17080</name>
</gene>
<dbReference type="InterPro" id="IPR057746">
    <property type="entry name" value="CpnT-like_N"/>
</dbReference>